<evidence type="ECO:0000313" key="8">
    <source>
        <dbReference type="Proteomes" id="UP001484199"/>
    </source>
</evidence>
<dbReference type="RefSeq" id="WP_341266728.1">
    <property type="nucleotide sequence ID" value="NZ_CP146843.1"/>
</dbReference>
<feature type="domain" description="Tyr recombinase" evidence="5">
    <location>
        <begin position="107"/>
        <end position="309"/>
    </location>
</feature>
<dbReference type="Gene3D" id="1.10.443.10">
    <property type="entry name" value="Intergrase catalytic core"/>
    <property type="match status" value="1"/>
</dbReference>
<keyword evidence="2 4" id="KW-0238">DNA-binding</keyword>
<dbReference type="CDD" id="cd01189">
    <property type="entry name" value="INT_ICEBs1_C_like"/>
    <property type="match status" value="1"/>
</dbReference>
<gene>
    <name evidence="7" type="ORF">AshY1_01770</name>
</gene>
<sequence>MLLTKKFAFVSSEWLKERKKELKKTTIATYYHTIQGHLIKKFNYASEITEKQVQQYIFELVDIGLKISTIKRFMLVLKMIIHFGYKNYAWPNLIWDEIKYPKNNISKKLNILNIKQQKKIINYLIKNINFKNLGLLMTLQTGLRIGEICGLKWSDIDFENGFIEVQRTVQRITYLDENNIPNKQHYKKTIVVIGPVKSQSSFREIPLSNQLLMILRTFKKNKLSSNFILSNDIKPIEPRTYREHYIFIMHLLNLKPINFHSLRHTFATRMIEAKTDYKTVSALLGHSDIKTTLDLYVHPDLKQKKKGIEQMNRLFI</sequence>
<protein>
    <submittedName>
        <fullName evidence="7">Integrase</fullName>
    </submittedName>
</protein>
<dbReference type="EMBL" id="CP146843">
    <property type="protein sequence ID" value="WYY26317.1"/>
    <property type="molecule type" value="Genomic_DNA"/>
</dbReference>
<dbReference type="InterPro" id="IPR050090">
    <property type="entry name" value="Tyrosine_recombinase_XerCD"/>
</dbReference>
<name>A0ABZ2U994_ASHYP</name>
<keyword evidence="8" id="KW-1185">Reference proteome</keyword>
<feature type="domain" description="Core-binding (CB)" evidence="6">
    <location>
        <begin position="5"/>
        <end position="85"/>
    </location>
</feature>
<dbReference type="PANTHER" id="PTHR30349">
    <property type="entry name" value="PHAGE INTEGRASE-RELATED"/>
    <property type="match status" value="1"/>
</dbReference>
<dbReference type="InterPro" id="IPR011010">
    <property type="entry name" value="DNA_brk_join_enz"/>
</dbReference>
<dbReference type="SUPFAM" id="SSF56349">
    <property type="entry name" value="DNA breaking-rejoining enzymes"/>
    <property type="match status" value="1"/>
</dbReference>
<dbReference type="InterPro" id="IPR010998">
    <property type="entry name" value="Integrase_recombinase_N"/>
</dbReference>
<proteinExistence type="inferred from homology"/>
<dbReference type="PROSITE" id="PS51898">
    <property type="entry name" value="TYR_RECOMBINASE"/>
    <property type="match status" value="1"/>
</dbReference>
<dbReference type="Proteomes" id="UP001484199">
    <property type="component" value="Chromosome"/>
</dbReference>
<dbReference type="PANTHER" id="PTHR30349:SF64">
    <property type="entry name" value="PROPHAGE INTEGRASE INTD-RELATED"/>
    <property type="match status" value="1"/>
</dbReference>
<accession>A0ABZ2U994</accession>
<evidence type="ECO:0000313" key="7">
    <source>
        <dbReference type="EMBL" id="WYY26317.1"/>
    </source>
</evidence>
<dbReference type="InterPro" id="IPR044068">
    <property type="entry name" value="CB"/>
</dbReference>
<evidence type="ECO:0000259" key="6">
    <source>
        <dbReference type="PROSITE" id="PS51900"/>
    </source>
</evidence>
<dbReference type="InterPro" id="IPR002104">
    <property type="entry name" value="Integrase_catalytic"/>
</dbReference>
<dbReference type="InterPro" id="IPR013762">
    <property type="entry name" value="Integrase-like_cat_sf"/>
</dbReference>
<dbReference type="Pfam" id="PF00589">
    <property type="entry name" value="Phage_integrase"/>
    <property type="match status" value="1"/>
</dbReference>
<dbReference type="PROSITE" id="PS51900">
    <property type="entry name" value="CB"/>
    <property type="match status" value="1"/>
</dbReference>
<reference evidence="7" key="1">
    <citation type="submission" date="2024-03" db="EMBL/GenBank/DDBJ databases">
        <title>The Complete Genome of 'Candidatus Phytoplasma fraxini' AshY1 from the Ash Yellows Group.</title>
        <authorList>
            <person name="Boehm J.W."/>
            <person name="Huettel B."/>
            <person name="Schneider B."/>
            <person name="Kube M."/>
        </authorList>
    </citation>
    <scope>NUCLEOTIDE SEQUENCE [LARGE SCALE GENOMIC DNA]</scope>
    <source>
        <strain evidence="7">AshY1</strain>
    </source>
</reference>
<organism evidence="7 8">
    <name type="scientific">Ash yellows phytoplasma</name>
    <dbReference type="NCBI Taxonomy" id="35780"/>
    <lineage>
        <taxon>Bacteria</taxon>
        <taxon>Bacillati</taxon>
        <taxon>Mycoplasmatota</taxon>
        <taxon>Mollicutes</taxon>
        <taxon>Acholeplasmatales</taxon>
        <taxon>Acholeplasmataceae</taxon>
        <taxon>Candidatus Phytoplasma</taxon>
        <taxon>16SrVII (Ash yellows group)</taxon>
    </lineage>
</organism>
<evidence type="ECO:0000256" key="1">
    <source>
        <dbReference type="ARBA" id="ARBA00008857"/>
    </source>
</evidence>
<dbReference type="Gene3D" id="1.10.150.130">
    <property type="match status" value="1"/>
</dbReference>
<evidence type="ECO:0000256" key="4">
    <source>
        <dbReference type="PROSITE-ProRule" id="PRU01248"/>
    </source>
</evidence>
<evidence type="ECO:0000256" key="2">
    <source>
        <dbReference type="ARBA" id="ARBA00023125"/>
    </source>
</evidence>
<evidence type="ECO:0000256" key="3">
    <source>
        <dbReference type="ARBA" id="ARBA00023172"/>
    </source>
</evidence>
<comment type="similarity">
    <text evidence="1">Belongs to the 'phage' integrase family.</text>
</comment>
<keyword evidence="3" id="KW-0233">DNA recombination</keyword>
<evidence type="ECO:0000259" key="5">
    <source>
        <dbReference type="PROSITE" id="PS51898"/>
    </source>
</evidence>